<dbReference type="Pfam" id="PF00248">
    <property type="entry name" value="Aldo_ket_red"/>
    <property type="match status" value="1"/>
</dbReference>
<accession>A0A554MTX7</accession>
<evidence type="ECO:0000259" key="5">
    <source>
        <dbReference type="Pfam" id="PF00248"/>
    </source>
</evidence>
<keyword evidence="9" id="KW-1185">Reference proteome</keyword>
<dbReference type="PANTHER" id="PTHR43827">
    <property type="entry name" value="2,5-DIKETO-D-GLUCONIC ACID REDUCTASE"/>
    <property type="match status" value="1"/>
</dbReference>
<dbReference type="PANTHER" id="PTHR43827:SF3">
    <property type="entry name" value="NADP-DEPENDENT OXIDOREDUCTASE DOMAIN-CONTAINING PROTEIN"/>
    <property type="match status" value="1"/>
</dbReference>
<proteinExistence type="inferred from homology"/>
<comment type="similarity">
    <text evidence="1">Belongs to the aldo/keto reductase family.</text>
</comment>
<dbReference type="InterPro" id="IPR020471">
    <property type="entry name" value="AKR"/>
</dbReference>
<dbReference type="Gene3D" id="3.40.50.720">
    <property type="entry name" value="NAD(P)-binding Rossmann-like Domain"/>
    <property type="match status" value="1"/>
</dbReference>
<protein>
    <submittedName>
        <fullName evidence="8">Alcohol dehydrogenase</fullName>
    </submittedName>
</protein>
<dbReference type="Pfam" id="PF22725">
    <property type="entry name" value="GFO_IDH_MocA_C3"/>
    <property type="match status" value="1"/>
</dbReference>
<comment type="caution">
    <text evidence="8">The sequence shown here is derived from an EMBL/GenBank/DDBJ whole genome shotgun (WGS) entry which is preliminary data.</text>
</comment>
<name>A0A554MTX7_9EURY</name>
<evidence type="ECO:0000313" key="9">
    <source>
        <dbReference type="Proteomes" id="UP000319894"/>
    </source>
</evidence>
<dbReference type="InterPro" id="IPR036812">
    <property type="entry name" value="NAD(P)_OxRdtase_dom_sf"/>
</dbReference>
<dbReference type="SUPFAM" id="SSF51735">
    <property type="entry name" value="NAD(P)-binding Rossmann-fold domains"/>
    <property type="match status" value="1"/>
</dbReference>
<dbReference type="Gene3D" id="3.20.20.100">
    <property type="entry name" value="NADP-dependent oxidoreductase domain"/>
    <property type="match status" value="1"/>
</dbReference>
<dbReference type="AlphaFoldDB" id="A0A554MTX7"/>
<dbReference type="RefSeq" id="WP_144263729.1">
    <property type="nucleotide sequence ID" value="NZ_QMDX01000042.1"/>
</dbReference>
<gene>
    <name evidence="8" type="ORF">DP107_19365</name>
</gene>
<evidence type="ECO:0000313" key="8">
    <source>
        <dbReference type="EMBL" id="TSD08551.1"/>
    </source>
</evidence>
<dbReference type="InterPro" id="IPR000683">
    <property type="entry name" value="Gfo/Idh/MocA-like_OxRdtase_N"/>
</dbReference>
<sequence length="663" mass="71516">MNCLFVGAGAIADEYARGLSAGALSLAGVCDLDEKRATALADRYGCPGFTDLEAALTSVDADLVVNLTSHAAHAAVTRTALTADRHVYSQKPIALETEVASELLETARETGLGLACAPATPRAPAQQRARRVLADGQLGPVQLGYAHAHVGRVTDWHDRPESFLETGPLYDGGVYPLTLLTAWFGPVKRIRVADSLDIWPDREDQHPTAPSHVEAMLEFAAGPIVRLTASIYTPHRAREFYGLELHGDDGSMYLRGTGAMDDAVDAVSFGRVGREYITVPPQTPTGGREYLTAVEQFAARIESGEPPRASGRRGAHIVSICNAIENAAENGGPTKVNSHDLSAGQVNTPADPAARETTIPPATPTPTNRGGVTLPPVGFGCSRYRDGEYHNRVDSIMTALDAGYRLLDSAELYGNEHRIGELLAAPGSPDRDSVFIIGKPWRTNHHRQNLLNACTGSLEELGIDAFDCYMLHWPGAWAHRGQLTRLAEKSVPRQEELTFPEADDGTIETAEIPLTTAWEHMQHVVDRGLADSIGACNISLAQLETLLETGDVDPALVQVERHPYQPRDQLVSACHSQDIRVIAHSPLSAPGLLEESVLREIGHERDLSAAEVVIAWNTTRGVVPIPSSTTESHILGNLQGAATRLSSDECARIETLHNPDFER</sequence>
<organism evidence="8 9">
    <name type="scientific">Haloglomus irregulare</name>
    <dbReference type="NCBI Taxonomy" id="2234134"/>
    <lineage>
        <taxon>Archaea</taxon>
        <taxon>Methanobacteriati</taxon>
        <taxon>Methanobacteriota</taxon>
        <taxon>Stenosarchaea group</taxon>
        <taxon>Halobacteria</taxon>
        <taxon>Halobacteriales</taxon>
        <taxon>Natronomonadaceae</taxon>
        <taxon>Haloglomus</taxon>
    </lineage>
</organism>
<dbReference type="InterPro" id="IPR055170">
    <property type="entry name" value="GFO_IDH_MocA-like_dom"/>
</dbReference>
<dbReference type="SUPFAM" id="SSF55347">
    <property type="entry name" value="Glyceraldehyde-3-phosphate dehydrogenase-like, C-terminal domain"/>
    <property type="match status" value="1"/>
</dbReference>
<feature type="domain" description="NADP-dependent oxidoreductase" evidence="5">
    <location>
        <begin position="379"/>
        <end position="656"/>
    </location>
</feature>
<dbReference type="PROSITE" id="PS00798">
    <property type="entry name" value="ALDOKETO_REDUCTASE_1"/>
    <property type="match status" value="1"/>
</dbReference>
<evidence type="ECO:0000256" key="2">
    <source>
        <dbReference type="ARBA" id="ARBA00022857"/>
    </source>
</evidence>
<dbReference type="InterPro" id="IPR023210">
    <property type="entry name" value="NADP_OxRdtase_dom"/>
</dbReference>
<keyword evidence="2" id="KW-0521">NADP</keyword>
<evidence type="ECO:0000256" key="1">
    <source>
        <dbReference type="ARBA" id="ARBA00007905"/>
    </source>
</evidence>
<dbReference type="InParanoid" id="A0A554MTX7"/>
<evidence type="ECO:0000259" key="6">
    <source>
        <dbReference type="Pfam" id="PF01408"/>
    </source>
</evidence>
<dbReference type="InterPro" id="IPR036291">
    <property type="entry name" value="NAD(P)-bd_dom_sf"/>
</dbReference>
<dbReference type="SUPFAM" id="SSF51430">
    <property type="entry name" value="NAD(P)-linked oxidoreductase"/>
    <property type="match status" value="1"/>
</dbReference>
<keyword evidence="3" id="KW-0560">Oxidoreductase</keyword>
<dbReference type="InterPro" id="IPR018170">
    <property type="entry name" value="Aldo/ket_reductase_CS"/>
</dbReference>
<dbReference type="PRINTS" id="PR00069">
    <property type="entry name" value="ALDKETRDTASE"/>
</dbReference>
<feature type="domain" description="GFO/IDH/MocA-like oxidoreductase" evidence="7">
    <location>
        <begin position="127"/>
        <end position="252"/>
    </location>
</feature>
<evidence type="ECO:0000259" key="7">
    <source>
        <dbReference type="Pfam" id="PF22725"/>
    </source>
</evidence>
<evidence type="ECO:0000256" key="4">
    <source>
        <dbReference type="SAM" id="MobiDB-lite"/>
    </source>
</evidence>
<dbReference type="GO" id="GO:0000166">
    <property type="term" value="F:nucleotide binding"/>
    <property type="evidence" value="ECO:0007669"/>
    <property type="project" value="InterPro"/>
</dbReference>
<evidence type="ECO:0000256" key="3">
    <source>
        <dbReference type="ARBA" id="ARBA00023002"/>
    </source>
</evidence>
<dbReference type="EMBL" id="QMDX01000042">
    <property type="protein sequence ID" value="TSD08551.1"/>
    <property type="molecule type" value="Genomic_DNA"/>
</dbReference>
<dbReference type="Gene3D" id="3.30.360.10">
    <property type="entry name" value="Dihydrodipicolinate Reductase, domain 2"/>
    <property type="match status" value="1"/>
</dbReference>
<reference evidence="8 9" key="1">
    <citation type="submission" date="2018-06" db="EMBL/GenBank/DDBJ databases">
        <title>Natronomonas sp. F16-60 a new haloarchaeon isolated from a solar saltern of Isla Cristina, Huelva, Spain.</title>
        <authorList>
            <person name="Duran-Viseras A."/>
            <person name="Sanchez-Porro C."/>
            <person name="Ventosa A."/>
        </authorList>
    </citation>
    <scope>NUCLEOTIDE SEQUENCE [LARGE SCALE GENOMIC DNA]</scope>
    <source>
        <strain evidence="8 9">F16-60</strain>
    </source>
</reference>
<dbReference type="GO" id="GO:0016616">
    <property type="term" value="F:oxidoreductase activity, acting on the CH-OH group of donors, NAD or NADP as acceptor"/>
    <property type="evidence" value="ECO:0007669"/>
    <property type="project" value="UniProtKB-ARBA"/>
</dbReference>
<dbReference type="Proteomes" id="UP000319894">
    <property type="component" value="Unassembled WGS sequence"/>
</dbReference>
<feature type="region of interest" description="Disordered" evidence="4">
    <location>
        <begin position="348"/>
        <end position="374"/>
    </location>
</feature>
<dbReference type="OrthoDB" id="25239at2157"/>
<dbReference type="Pfam" id="PF01408">
    <property type="entry name" value="GFO_IDH_MocA"/>
    <property type="match status" value="1"/>
</dbReference>
<dbReference type="CDD" id="cd19071">
    <property type="entry name" value="AKR_AKR1-5-like"/>
    <property type="match status" value="1"/>
</dbReference>
<feature type="domain" description="Gfo/Idh/MocA-like oxidoreductase N-terminal" evidence="6">
    <location>
        <begin position="1"/>
        <end position="112"/>
    </location>
</feature>